<comment type="subcellular location">
    <subcellularLocation>
        <location evidence="1">Secreted</location>
        <location evidence="1">Extracellular space</location>
        <location evidence="1">Apoplast</location>
    </subcellularLocation>
</comment>
<feature type="signal peptide" evidence="1">
    <location>
        <begin position="1"/>
        <end position="20"/>
    </location>
</feature>
<gene>
    <name evidence="3" type="ORF">ZIOFF_049273</name>
</gene>
<sequence length="218" mass="22738">MASLRTNLLLLLSFAAAAAAAAPETATSMRFYMHDTVSGASPSAVRVVRGPNSTGFSFGDVFVVDDPLTEGPAADSRAVGRAQGFYAFVSRRADAPALLLSLNLVFANASTVEVVGHDLLSAPVRELPVVGGSGAFRLALGYVLARTHKLDISTGDAVLEWELHLAGSNSKQGDLTAATAPSTNEGSSSSSSASYTVHLPLLFIFIVHVLTSKMEEEN</sequence>
<comment type="similarity">
    <text evidence="1">Belongs to the plant dirigent protein family.</text>
</comment>
<comment type="caution">
    <text evidence="3">The sequence shown here is derived from an EMBL/GenBank/DDBJ whole genome shotgun (WGS) entry which is preliminary data.</text>
</comment>
<dbReference type="OrthoDB" id="674745at2759"/>
<dbReference type="InterPro" id="IPR004265">
    <property type="entry name" value="Dirigent"/>
</dbReference>
<comment type="subunit">
    <text evidence="1">Homodimer.</text>
</comment>
<evidence type="ECO:0000256" key="1">
    <source>
        <dbReference type="RuleBase" id="RU363099"/>
    </source>
</evidence>
<keyword evidence="4" id="KW-1185">Reference proteome</keyword>
<evidence type="ECO:0000313" key="3">
    <source>
        <dbReference type="EMBL" id="KAG6494253.1"/>
    </source>
</evidence>
<evidence type="ECO:0000313" key="4">
    <source>
        <dbReference type="Proteomes" id="UP000734854"/>
    </source>
</evidence>
<comment type="function">
    <text evidence="1">Dirigent proteins impart stereoselectivity on the phenoxy radical-coupling reaction, yielding optically active lignans from two molecules of coniferyl alcohol in the biosynthesis of lignans, flavonolignans, and alkaloids and thus plays a central role in plant secondary metabolism.</text>
</comment>
<dbReference type="Pfam" id="PF03018">
    <property type="entry name" value="Dirigent"/>
    <property type="match status" value="1"/>
</dbReference>
<organism evidence="3 4">
    <name type="scientific">Zingiber officinale</name>
    <name type="common">Ginger</name>
    <name type="synonym">Amomum zingiber</name>
    <dbReference type="NCBI Taxonomy" id="94328"/>
    <lineage>
        <taxon>Eukaryota</taxon>
        <taxon>Viridiplantae</taxon>
        <taxon>Streptophyta</taxon>
        <taxon>Embryophyta</taxon>
        <taxon>Tracheophyta</taxon>
        <taxon>Spermatophyta</taxon>
        <taxon>Magnoliopsida</taxon>
        <taxon>Liliopsida</taxon>
        <taxon>Zingiberales</taxon>
        <taxon>Zingiberaceae</taxon>
        <taxon>Zingiber</taxon>
    </lineage>
</organism>
<feature type="chain" id="PRO_5035336851" description="Dirigent protein" evidence="1">
    <location>
        <begin position="21"/>
        <end position="218"/>
    </location>
</feature>
<dbReference type="Proteomes" id="UP000734854">
    <property type="component" value="Unassembled WGS sequence"/>
</dbReference>
<protein>
    <recommendedName>
        <fullName evidence="1">Dirigent protein</fullName>
    </recommendedName>
</protein>
<name>A0A8J5KXG5_ZINOF</name>
<evidence type="ECO:0000256" key="2">
    <source>
        <dbReference type="SAM" id="MobiDB-lite"/>
    </source>
</evidence>
<proteinExistence type="inferred from homology"/>
<keyword evidence="1" id="KW-0732">Signal</keyword>
<dbReference type="GO" id="GO:0048046">
    <property type="term" value="C:apoplast"/>
    <property type="evidence" value="ECO:0007669"/>
    <property type="project" value="UniProtKB-SubCell"/>
</dbReference>
<accession>A0A8J5KXG5</accession>
<feature type="compositionally biased region" description="Polar residues" evidence="2">
    <location>
        <begin position="171"/>
        <end position="186"/>
    </location>
</feature>
<dbReference type="AlphaFoldDB" id="A0A8J5KXG5"/>
<dbReference type="PANTHER" id="PTHR21495">
    <property type="entry name" value="NUCLEOPORIN-RELATED"/>
    <property type="match status" value="1"/>
</dbReference>
<keyword evidence="1" id="KW-0052">Apoplast</keyword>
<dbReference type="EMBL" id="JACMSC010000013">
    <property type="protein sequence ID" value="KAG6494253.1"/>
    <property type="molecule type" value="Genomic_DNA"/>
</dbReference>
<keyword evidence="1" id="KW-0964">Secreted</keyword>
<feature type="region of interest" description="Disordered" evidence="2">
    <location>
        <begin position="171"/>
        <end position="190"/>
    </location>
</feature>
<reference evidence="3 4" key="1">
    <citation type="submission" date="2020-08" db="EMBL/GenBank/DDBJ databases">
        <title>Plant Genome Project.</title>
        <authorList>
            <person name="Zhang R.-G."/>
        </authorList>
    </citation>
    <scope>NUCLEOTIDE SEQUENCE [LARGE SCALE GENOMIC DNA]</scope>
    <source>
        <tissue evidence="3">Rhizome</tissue>
    </source>
</reference>